<protein>
    <submittedName>
        <fullName evidence="3">FAD-dependent oxidoreductase</fullName>
    </submittedName>
</protein>
<evidence type="ECO:0000256" key="1">
    <source>
        <dbReference type="ARBA" id="ARBA00023002"/>
    </source>
</evidence>
<sequence length="488" mass="50311">MAVQGVDVLVVGAGVVGRSIAFALASADPATRVVLAGGAGGAAASKAAGAMLGALGEVTGQAVRTRHGRLRTELAITAAARWPDWRERVRAHAGIGAPPVDGYGSGTFVTLNAVSSRLDDASFTAIAQVAAEYRLGCQDTDPSDIPGYHPLDNDRALRAWYLPEERFLDARAWLATLDAALGTLPNVIRTPCGALAASSPHGYLLDTPVGVFRARRAVVAAGAWTSRLLEALDPDLPVVPVLATAGTALTVTGQPPLPAVIRTPNRAYACGLHTVPQADGSRYIGASAQPCLTPTSHPTAGALRFLLDTACGQLDHHLATAAVVRIHHGNRPIALDGHPVIGPTPKDGLWVASGTHRDGLHTSPLIATTLADALLAPAGTAAELPGPLAAFAPTRPLIADLTIKEAAAEAAAHHAALAAEARMRPPLTGAWPQELAGAYRNLMDRTYAAMPDGYVPPPDLAPLAYEENGPALAELAAAHLDRSAAYFG</sequence>
<proteinExistence type="predicted"/>
<dbReference type="GO" id="GO:0016491">
    <property type="term" value="F:oxidoreductase activity"/>
    <property type="evidence" value="ECO:0007669"/>
    <property type="project" value="UniProtKB-KW"/>
</dbReference>
<reference evidence="3" key="1">
    <citation type="submission" date="2022-10" db="EMBL/GenBank/DDBJ databases">
        <title>The complete genomes of actinobacterial strains from the NBC collection.</title>
        <authorList>
            <person name="Joergensen T.S."/>
            <person name="Alvarez Arevalo M."/>
            <person name="Sterndorff E.B."/>
            <person name="Faurdal D."/>
            <person name="Vuksanovic O."/>
            <person name="Mourched A.-S."/>
            <person name="Charusanti P."/>
            <person name="Shaw S."/>
            <person name="Blin K."/>
            <person name="Weber T."/>
        </authorList>
    </citation>
    <scope>NUCLEOTIDE SEQUENCE</scope>
    <source>
        <strain evidence="3">NBC_00003</strain>
    </source>
</reference>
<dbReference type="Gene3D" id="3.50.50.60">
    <property type="entry name" value="FAD/NAD(P)-binding domain"/>
    <property type="match status" value="1"/>
</dbReference>
<dbReference type="PANTHER" id="PTHR13847">
    <property type="entry name" value="SARCOSINE DEHYDROGENASE-RELATED"/>
    <property type="match status" value="1"/>
</dbReference>
<dbReference type="AlphaFoldDB" id="A0AAU2VEV4"/>
<dbReference type="PANTHER" id="PTHR13847:SF289">
    <property type="entry name" value="GLYCINE OXIDASE"/>
    <property type="match status" value="1"/>
</dbReference>
<dbReference type="InterPro" id="IPR036188">
    <property type="entry name" value="FAD/NAD-bd_sf"/>
</dbReference>
<feature type="domain" description="FAD dependent oxidoreductase" evidence="2">
    <location>
        <begin position="7"/>
        <end position="372"/>
    </location>
</feature>
<evidence type="ECO:0000313" key="3">
    <source>
        <dbReference type="EMBL" id="WTW66043.1"/>
    </source>
</evidence>
<dbReference type="Pfam" id="PF01266">
    <property type="entry name" value="DAO"/>
    <property type="match status" value="1"/>
</dbReference>
<dbReference type="EMBL" id="CP108318">
    <property type="protein sequence ID" value="WTW66043.1"/>
    <property type="molecule type" value="Genomic_DNA"/>
</dbReference>
<dbReference type="InterPro" id="IPR006076">
    <property type="entry name" value="FAD-dep_OxRdtase"/>
</dbReference>
<dbReference type="SUPFAM" id="SSF51905">
    <property type="entry name" value="FAD/NAD(P)-binding domain"/>
    <property type="match status" value="1"/>
</dbReference>
<gene>
    <name evidence="3" type="ORF">OG549_38410</name>
</gene>
<organism evidence="3">
    <name type="scientific">Streptomyces sp. NBC_00003</name>
    <dbReference type="NCBI Taxonomy" id="2903608"/>
    <lineage>
        <taxon>Bacteria</taxon>
        <taxon>Bacillati</taxon>
        <taxon>Actinomycetota</taxon>
        <taxon>Actinomycetes</taxon>
        <taxon>Kitasatosporales</taxon>
        <taxon>Streptomycetaceae</taxon>
        <taxon>Streptomyces</taxon>
    </lineage>
</organism>
<dbReference type="GO" id="GO:0005737">
    <property type="term" value="C:cytoplasm"/>
    <property type="evidence" value="ECO:0007669"/>
    <property type="project" value="TreeGrafter"/>
</dbReference>
<keyword evidence="1" id="KW-0560">Oxidoreductase</keyword>
<name>A0AAU2VEV4_9ACTN</name>
<accession>A0AAU2VEV4</accession>
<dbReference type="Gene3D" id="3.30.9.10">
    <property type="entry name" value="D-Amino Acid Oxidase, subunit A, domain 2"/>
    <property type="match status" value="1"/>
</dbReference>
<evidence type="ECO:0000259" key="2">
    <source>
        <dbReference type="Pfam" id="PF01266"/>
    </source>
</evidence>